<dbReference type="Proteomes" id="UP000198558">
    <property type="component" value="Unassembled WGS sequence"/>
</dbReference>
<proteinExistence type="predicted"/>
<protein>
    <submittedName>
        <fullName evidence="1">Uncharacterized protein</fullName>
    </submittedName>
</protein>
<gene>
    <name evidence="1" type="ORF">SAMN04489758_10556</name>
</gene>
<organism evidence="1 2">
    <name type="scientific">Thomasclavelia cocleata</name>
    <dbReference type="NCBI Taxonomy" id="69824"/>
    <lineage>
        <taxon>Bacteria</taxon>
        <taxon>Bacillati</taxon>
        <taxon>Bacillota</taxon>
        <taxon>Erysipelotrichia</taxon>
        <taxon>Erysipelotrichales</taxon>
        <taxon>Coprobacillaceae</taxon>
        <taxon>Thomasclavelia</taxon>
    </lineage>
</organism>
<dbReference type="EMBL" id="FOIN01000005">
    <property type="protein sequence ID" value="SET28207.1"/>
    <property type="molecule type" value="Genomic_DNA"/>
</dbReference>
<name>A0A1I0D8J6_9FIRM</name>
<reference evidence="2" key="1">
    <citation type="submission" date="2016-10" db="EMBL/GenBank/DDBJ databases">
        <authorList>
            <person name="Varghese N."/>
            <person name="Submissions S."/>
        </authorList>
    </citation>
    <scope>NUCLEOTIDE SEQUENCE [LARGE SCALE GENOMIC DNA]</scope>
    <source>
        <strain evidence="2">DSM 1551</strain>
    </source>
</reference>
<accession>A0A1I0D8J6</accession>
<evidence type="ECO:0000313" key="2">
    <source>
        <dbReference type="Proteomes" id="UP000198558"/>
    </source>
</evidence>
<sequence length="46" mass="5465">MNKSYEEICDFYEERGNSENFTKELKDDFNGNNVGHHDFEKIVFSS</sequence>
<dbReference type="AlphaFoldDB" id="A0A1I0D8J6"/>
<evidence type="ECO:0000313" key="1">
    <source>
        <dbReference type="EMBL" id="SET28207.1"/>
    </source>
</evidence>
<keyword evidence="2" id="KW-1185">Reference proteome</keyword>